<dbReference type="Gene3D" id="3.60.15.10">
    <property type="entry name" value="Ribonuclease Z/Hydroxyacylglutathione hydrolase-like"/>
    <property type="match status" value="1"/>
</dbReference>
<protein>
    <submittedName>
        <fullName evidence="2">Uncharacterized protein</fullName>
    </submittedName>
</protein>
<evidence type="ECO:0000313" key="3">
    <source>
        <dbReference type="Proteomes" id="UP000648075"/>
    </source>
</evidence>
<keyword evidence="1" id="KW-0812">Transmembrane</keyword>
<evidence type="ECO:0000313" key="2">
    <source>
        <dbReference type="EMBL" id="GGZ10587.1"/>
    </source>
</evidence>
<feature type="transmembrane region" description="Helical" evidence="1">
    <location>
        <begin position="7"/>
        <end position="25"/>
    </location>
</feature>
<dbReference type="RefSeq" id="WP_189621729.1">
    <property type="nucleotide sequence ID" value="NZ_BMZA01000011.1"/>
</dbReference>
<dbReference type="InterPro" id="IPR036866">
    <property type="entry name" value="RibonucZ/Hydroxyglut_hydro"/>
</dbReference>
<organism evidence="2 3">
    <name type="scientific">Novosphingobium colocasiae</name>
    <dbReference type="NCBI Taxonomy" id="1256513"/>
    <lineage>
        <taxon>Bacteria</taxon>
        <taxon>Pseudomonadati</taxon>
        <taxon>Pseudomonadota</taxon>
        <taxon>Alphaproteobacteria</taxon>
        <taxon>Sphingomonadales</taxon>
        <taxon>Sphingomonadaceae</taxon>
        <taxon>Novosphingobium</taxon>
    </lineage>
</organism>
<dbReference type="EMBL" id="BMZA01000011">
    <property type="protein sequence ID" value="GGZ10587.1"/>
    <property type="molecule type" value="Genomic_DNA"/>
</dbReference>
<keyword evidence="3" id="KW-1185">Reference proteome</keyword>
<dbReference type="AlphaFoldDB" id="A0A918PJE8"/>
<gene>
    <name evidence="2" type="ORF">GCM10011614_26890</name>
</gene>
<reference evidence="2" key="2">
    <citation type="submission" date="2020-09" db="EMBL/GenBank/DDBJ databases">
        <authorList>
            <person name="Sun Q."/>
            <person name="Kim S."/>
        </authorList>
    </citation>
    <scope>NUCLEOTIDE SEQUENCE</scope>
    <source>
        <strain evidence="2">KCTC 32255</strain>
    </source>
</reference>
<keyword evidence="1" id="KW-0472">Membrane</keyword>
<keyword evidence="1" id="KW-1133">Transmembrane helix</keyword>
<dbReference type="Proteomes" id="UP000648075">
    <property type="component" value="Unassembled WGS sequence"/>
</dbReference>
<proteinExistence type="predicted"/>
<name>A0A918PJE8_9SPHN</name>
<sequence>MTRRLNLLLLVFIATIGFPFYWYFLDNGLGTAHPRPLTMAQLRELAASLPGEPPLELRHEMLGYRLTMRNLTEAGGGVRDTRTSLRAYQVRLTDGRTIAIGRGIGAKRARKTDLLGYDPDAQHRVDEAVRRASIHLLLSPAPESEGDRPDEPRDAPFPRAIAPGVVVIPLDDVAPGMAMVYLRMADQREFLLTGDVAPVRANWRDLRPPARYATATVHDFNRDAQIGWLMTINALHREAPHMTIVEGRDPSVIPQAPRGFAP</sequence>
<accession>A0A918PJE8</accession>
<reference evidence="2" key="1">
    <citation type="journal article" date="2014" name="Int. J. Syst. Evol. Microbiol.">
        <title>Complete genome sequence of Corynebacterium casei LMG S-19264T (=DSM 44701T), isolated from a smear-ripened cheese.</title>
        <authorList>
            <consortium name="US DOE Joint Genome Institute (JGI-PGF)"/>
            <person name="Walter F."/>
            <person name="Albersmeier A."/>
            <person name="Kalinowski J."/>
            <person name="Ruckert C."/>
        </authorList>
    </citation>
    <scope>NUCLEOTIDE SEQUENCE</scope>
    <source>
        <strain evidence="2">KCTC 32255</strain>
    </source>
</reference>
<evidence type="ECO:0000256" key="1">
    <source>
        <dbReference type="SAM" id="Phobius"/>
    </source>
</evidence>
<comment type="caution">
    <text evidence="2">The sequence shown here is derived from an EMBL/GenBank/DDBJ whole genome shotgun (WGS) entry which is preliminary data.</text>
</comment>